<dbReference type="EMBL" id="FXAH01000001">
    <property type="protein sequence ID" value="SME96091.1"/>
    <property type="molecule type" value="Genomic_DNA"/>
</dbReference>
<protein>
    <recommendedName>
        <fullName evidence="5">Probable membrane transporter protein</fullName>
    </recommendedName>
</protein>
<keyword evidence="3 5" id="KW-1133">Transmembrane helix</keyword>
<dbReference type="InterPro" id="IPR051598">
    <property type="entry name" value="TSUP/Inactive_protease-like"/>
</dbReference>
<dbReference type="PANTHER" id="PTHR43701:SF2">
    <property type="entry name" value="MEMBRANE TRANSPORTER PROTEIN YJNA-RELATED"/>
    <property type="match status" value="1"/>
</dbReference>
<feature type="transmembrane region" description="Helical" evidence="5">
    <location>
        <begin position="35"/>
        <end position="56"/>
    </location>
</feature>
<dbReference type="InterPro" id="IPR002781">
    <property type="entry name" value="TM_pro_TauE-like"/>
</dbReference>
<feature type="transmembrane region" description="Helical" evidence="5">
    <location>
        <begin position="219"/>
        <end position="238"/>
    </location>
</feature>
<reference evidence="7" key="1">
    <citation type="submission" date="2017-04" db="EMBL/GenBank/DDBJ databases">
        <authorList>
            <person name="Varghese N."/>
            <person name="Submissions S."/>
        </authorList>
    </citation>
    <scope>NUCLEOTIDE SEQUENCE [LARGE SCALE GENOMIC DNA]</scope>
    <source>
        <strain evidence="7">Ballard 720</strain>
    </source>
</reference>
<keyword evidence="4 5" id="KW-0472">Membrane</keyword>
<evidence type="ECO:0000313" key="7">
    <source>
        <dbReference type="Proteomes" id="UP000192911"/>
    </source>
</evidence>
<evidence type="ECO:0000256" key="1">
    <source>
        <dbReference type="ARBA" id="ARBA00004141"/>
    </source>
</evidence>
<accession>A0A1X7CGF3</accession>
<feature type="transmembrane region" description="Helical" evidence="5">
    <location>
        <begin position="245"/>
        <end position="264"/>
    </location>
</feature>
<feature type="transmembrane region" description="Helical" evidence="5">
    <location>
        <begin position="158"/>
        <end position="183"/>
    </location>
</feature>
<sequence length="265" mass="26882">MALPHIDLLYTASGLAVGFLVGLTGVGGGSLMTPLLVLLFGVHPATAVGTDLLYAAATKATGTLVHGLKGSVDWRVTGRLAAGSVPAATLTLWLLHRYGLQSPAATHVLQRILGAALLITSLALIFRPQLAMLASRAPRDDSTATTARTVPLTVLTGAVLGVLVSLTSVGAGAIGVTVLLLLYPTLPTARIVGSDVAHAVPLTLVAGMGHWLLGSVDGAMLLSLLIGSLPGIAFGSHLSSRAPEALLRNLLAAVLVFVGIRLAIG</sequence>
<keyword evidence="7" id="KW-1185">Reference proteome</keyword>
<evidence type="ECO:0000256" key="2">
    <source>
        <dbReference type="ARBA" id="ARBA00022692"/>
    </source>
</evidence>
<keyword evidence="2 5" id="KW-0812">Transmembrane</keyword>
<keyword evidence="5" id="KW-1003">Cell membrane</keyword>
<feature type="transmembrane region" description="Helical" evidence="5">
    <location>
        <begin position="108"/>
        <end position="126"/>
    </location>
</feature>
<dbReference type="AlphaFoldDB" id="A0A1X7CGF3"/>
<comment type="similarity">
    <text evidence="5">Belongs to the 4-toluene sulfonate uptake permease (TSUP) (TC 2.A.102) family.</text>
</comment>
<dbReference type="RefSeq" id="WP_085223685.1">
    <property type="nucleotide sequence ID" value="NZ_BSQD01000001.1"/>
</dbReference>
<feature type="transmembrane region" description="Helical" evidence="5">
    <location>
        <begin position="76"/>
        <end position="96"/>
    </location>
</feature>
<dbReference type="Proteomes" id="UP000192911">
    <property type="component" value="Unassembled WGS sequence"/>
</dbReference>
<comment type="subcellular location">
    <subcellularLocation>
        <location evidence="5">Cell membrane</location>
        <topology evidence="5">Multi-pass membrane protein</topology>
    </subcellularLocation>
    <subcellularLocation>
        <location evidence="1">Membrane</location>
        <topology evidence="1">Multi-pass membrane protein</topology>
    </subcellularLocation>
</comment>
<organism evidence="6 7">
    <name type="scientific">Trinickia caryophylli</name>
    <name type="common">Paraburkholderia caryophylli</name>
    <dbReference type="NCBI Taxonomy" id="28094"/>
    <lineage>
        <taxon>Bacteria</taxon>
        <taxon>Pseudomonadati</taxon>
        <taxon>Pseudomonadota</taxon>
        <taxon>Betaproteobacteria</taxon>
        <taxon>Burkholderiales</taxon>
        <taxon>Burkholderiaceae</taxon>
        <taxon>Trinickia</taxon>
    </lineage>
</organism>
<feature type="transmembrane region" description="Helical" evidence="5">
    <location>
        <begin position="195"/>
        <end position="213"/>
    </location>
</feature>
<feature type="transmembrane region" description="Helical" evidence="5">
    <location>
        <begin position="6"/>
        <end position="28"/>
    </location>
</feature>
<gene>
    <name evidence="6" type="ORF">SAMN06295900_101355</name>
</gene>
<dbReference type="GO" id="GO:0005886">
    <property type="term" value="C:plasma membrane"/>
    <property type="evidence" value="ECO:0007669"/>
    <property type="project" value="UniProtKB-SubCell"/>
</dbReference>
<dbReference type="OrthoDB" id="5189995at2"/>
<proteinExistence type="inferred from homology"/>
<dbReference type="Pfam" id="PF01925">
    <property type="entry name" value="TauE"/>
    <property type="match status" value="1"/>
</dbReference>
<evidence type="ECO:0000256" key="3">
    <source>
        <dbReference type="ARBA" id="ARBA00022989"/>
    </source>
</evidence>
<dbReference type="PANTHER" id="PTHR43701">
    <property type="entry name" value="MEMBRANE TRANSPORTER PROTEIN MJ0441-RELATED"/>
    <property type="match status" value="1"/>
</dbReference>
<evidence type="ECO:0000256" key="5">
    <source>
        <dbReference type="RuleBase" id="RU363041"/>
    </source>
</evidence>
<evidence type="ECO:0000256" key="4">
    <source>
        <dbReference type="ARBA" id="ARBA00023136"/>
    </source>
</evidence>
<dbReference type="STRING" id="28094.SAMN06295900_101355"/>
<name>A0A1X7CGF3_TRICW</name>
<dbReference type="GeneID" id="95549169"/>
<evidence type="ECO:0000313" key="6">
    <source>
        <dbReference type="EMBL" id="SME96091.1"/>
    </source>
</evidence>